<keyword evidence="2" id="KW-1185">Reference proteome</keyword>
<dbReference type="Proteomes" id="UP000382040">
    <property type="component" value="Unassembled WGS sequence"/>
</dbReference>
<accession>A0A5E5BT45</accession>
<proteinExistence type="predicted"/>
<protein>
    <submittedName>
        <fullName evidence="1">Uncharacterized protein</fullName>
    </submittedName>
</protein>
<organism evidence="1 2">
    <name type="scientific">Pandoraea bronchicola</name>
    <dbReference type="NCBI Taxonomy" id="2508287"/>
    <lineage>
        <taxon>Bacteria</taxon>
        <taxon>Pseudomonadati</taxon>
        <taxon>Pseudomonadota</taxon>
        <taxon>Betaproteobacteria</taxon>
        <taxon>Burkholderiales</taxon>
        <taxon>Burkholderiaceae</taxon>
        <taxon>Pandoraea</taxon>
    </lineage>
</organism>
<sequence length="43" mass="4525">MRLIAIDAATGLTGLVSTAFHEKVYRGDPAGTPLNDIHMQGEG</sequence>
<dbReference type="EMBL" id="CABPST010000007">
    <property type="protein sequence ID" value="VVE88989.1"/>
    <property type="molecule type" value="Genomic_DNA"/>
</dbReference>
<dbReference type="AlphaFoldDB" id="A0A5E5BT45"/>
<evidence type="ECO:0000313" key="1">
    <source>
        <dbReference type="EMBL" id="VVE88989.1"/>
    </source>
</evidence>
<name>A0A5E5BT45_9BURK</name>
<evidence type="ECO:0000313" key="2">
    <source>
        <dbReference type="Proteomes" id="UP000382040"/>
    </source>
</evidence>
<reference evidence="1 2" key="1">
    <citation type="submission" date="2019-08" db="EMBL/GenBank/DDBJ databases">
        <authorList>
            <person name="Peeters C."/>
        </authorList>
    </citation>
    <scope>NUCLEOTIDE SEQUENCE [LARGE SCALE GENOMIC DNA]</scope>
    <source>
        <strain evidence="1 2">LMG 20603</strain>
    </source>
</reference>
<gene>
    <name evidence="1" type="ORF">PBR20603_02953</name>
</gene>